<protein>
    <submittedName>
        <fullName evidence="1">Uncharacterized protein</fullName>
    </submittedName>
</protein>
<evidence type="ECO:0000313" key="2">
    <source>
        <dbReference type="Proteomes" id="UP001148629"/>
    </source>
</evidence>
<accession>A0ACC1S3Y4</accession>
<organism evidence="1 2">
    <name type="scientific">Fusarium decemcellulare</name>
    <dbReference type="NCBI Taxonomy" id="57161"/>
    <lineage>
        <taxon>Eukaryota</taxon>
        <taxon>Fungi</taxon>
        <taxon>Dikarya</taxon>
        <taxon>Ascomycota</taxon>
        <taxon>Pezizomycotina</taxon>
        <taxon>Sordariomycetes</taxon>
        <taxon>Hypocreomycetidae</taxon>
        <taxon>Hypocreales</taxon>
        <taxon>Nectriaceae</taxon>
        <taxon>Fusarium</taxon>
        <taxon>Fusarium decemcellulare species complex</taxon>
    </lineage>
</organism>
<evidence type="ECO:0000313" key="1">
    <source>
        <dbReference type="EMBL" id="KAJ3531531.1"/>
    </source>
</evidence>
<comment type="caution">
    <text evidence="1">The sequence shown here is derived from an EMBL/GenBank/DDBJ whole genome shotgun (WGS) entry which is preliminary data.</text>
</comment>
<name>A0ACC1S3Y4_9HYPO</name>
<sequence>MVHVLDAQVYRNASLAGVYLMGFYNAPFIMAVSLQTSNTSGTTKKSFVSTSIAIFYALGNIIGPQFFLESQAPRYQLGIGALLGSFAVMAASGIAYALVCMWENKRRDRRSGEPGRMVGAVEEEDLTDLQNTDFRYTL</sequence>
<dbReference type="EMBL" id="JANRMS010001053">
    <property type="protein sequence ID" value="KAJ3531531.1"/>
    <property type="molecule type" value="Genomic_DNA"/>
</dbReference>
<gene>
    <name evidence="1" type="ORF">NM208_g8839</name>
</gene>
<keyword evidence="2" id="KW-1185">Reference proteome</keyword>
<reference evidence="1" key="1">
    <citation type="submission" date="2022-08" db="EMBL/GenBank/DDBJ databases">
        <title>Genome Sequence of Fusarium decemcellulare.</title>
        <authorList>
            <person name="Buettner E."/>
        </authorList>
    </citation>
    <scope>NUCLEOTIDE SEQUENCE</scope>
    <source>
        <strain evidence="1">Babe19</strain>
    </source>
</reference>
<proteinExistence type="predicted"/>
<dbReference type="Proteomes" id="UP001148629">
    <property type="component" value="Unassembled WGS sequence"/>
</dbReference>